<dbReference type="RefSeq" id="WP_194045171.1">
    <property type="nucleotide sequence ID" value="NZ_JADEXF010000505.1"/>
</dbReference>
<feature type="domain" description="FHA" evidence="2">
    <location>
        <begin position="1"/>
        <end position="44"/>
    </location>
</feature>
<keyword evidence="4" id="KW-1185">Reference proteome</keyword>
<dbReference type="SUPFAM" id="SSF49879">
    <property type="entry name" value="SMAD/FHA domain"/>
    <property type="match status" value="1"/>
</dbReference>
<dbReference type="PROSITE" id="PS50006">
    <property type="entry name" value="FHA_DOMAIN"/>
    <property type="match status" value="1"/>
</dbReference>
<dbReference type="Pfam" id="PF00498">
    <property type="entry name" value="FHA"/>
    <property type="match status" value="1"/>
</dbReference>
<name>A0ABR9U0Z8_9NOSO</name>
<sequence length="57" mass="6202">PNATLPLEAPTVSRRHPTIDTDGQGHYILRDYSTNGVFVNGQKVNTTALLSPKLVIN</sequence>
<feature type="non-terminal residue" evidence="3">
    <location>
        <position position="1"/>
    </location>
</feature>
<evidence type="ECO:0000313" key="3">
    <source>
        <dbReference type="EMBL" id="MBE9106329.1"/>
    </source>
</evidence>
<dbReference type="EMBL" id="JADEXF010000505">
    <property type="protein sequence ID" value="MBE9106329.1"/>
    <property type="molecule type" value="Genomic_DNA"/>
</dbReference>
<protein>
    <submittedName>
        <fullName evidence="3">FHA domain-containing protein</fullName>
    </submittedName>
</protein>
<dbReference type="InterPro" id="IPR008984">
    <property type="entry name" value="SMAD_FHA_dom_sf"/>
</dbReference>
<evidence type="ECO:0000256" key="1">
    <source>
        <dbReference type="SAM" id="MobiDB-lite"/>
    </source>
</evidence>
<proteinExistence type="predicted"/>
<dbReference type="InterPro" id="IPR000253">
    <property type="entry name" value="FHA_dom"/>
</dbReference>
<dbReference type="Gene3D" id="2.60.200.20">
    <property type="match status" value="1"/>
</dbReference>
<dbReference type="Proteomes" id="UP000647836">
    <property type="component" value="Unassembled WGS sequence"/>
</dbReference>
<evidence type="ECO:0000259" key="2">
    <source>
        <dbReference type="PROSITE" id="PS50006"/>
    </source>
</evidence>
<dbReference type="CDD" id="cd00060">
    <property type="entry name" value="FHA"/>
    <property type="match status" value="1"/>
</dbReference>
<comment type="caution">
    <text evidence="3">The sequence shown here is derived from an EMBL/GenBank/DDBJ whole genome shotgun (WGS) entry which is preliminary data.</text>
</comment>
<accession>A0ABR9U0Z8</accession>
<gene>
    <name evidence="3" type="ORF">IQ229_15725</name>
</gene>
<evidence type="ECO:0000313" key="4">
    <source>
        <dbReference type="Proteomes" id="UP000647836"/>
    </source>
</evidence>
<reference evidence="3 4" key="1">
    <citation type="submission" date="2020-10" db="EMBL/GenBank/DDBJ databases">
        <authorList>
            <person name="Castelo-Branco R."/>
            <person name="Eusebio N."/>
            <person name="Adriana R."/>
            <person name="Vieira A."/>
            <person name="Brugerolle De Fraissinette N."/>
            <person name="Rezende De Castro R."/>
            <person name="Schneider M.P."/>
            <person name="Vasconcelos V."/>
            <person name="Leao P.N."/>
        </authorList>
    </citation>
    <scope>NUCLEOTIDE SEQUENCE [LARGE SCALE GENOMIC DNA]</scope>
    <source>
        <strain evidence="3 4">LEGE 07299</strain>
    </source>
</reference>
<organism evidence="3 4">
    <name type="scientific">Nostoc cf. edaphicum LEGE 07299</name>
    <dbReference type="NCBI Taxonomy" id="2777974"/>
    <lineage>
        <taxon>Bacteria</taxon>
        <taxon>Bacillati</taxon>
        <taxon>Cyanobacteriota</taxon>
        <taxon>Cyanophyceae</taxon>
        <taxon>Nostocales</taxon>
        <taxon>Nostocaceae</taxon>
        <taxon>Nostoc</taxon>
    </lineage>
</organism>
<feature type="region of interest" description="Disordered" evidence="1">
    <location>
        <begin position="1"/>
        <end position="20"/>
    </location>
</feature>